<keyword evidence="6" id="KW-1185">Reference proteome</keyword>
<feature type="coiled-coil region" evidence="1">
    <location>
        <begin position="488"/>
        <end position="558"/>
    </location>
</feature>
<dbReference type="SUPFAM" id="SSF144284">
    <property type="entry name" value="Sec2 N-terminal region"/>
    <property type="match status" value="1"/>
</dbReference>
<dbReference type="GeneID" id="62202172"/>
<evidence type="ECO:0008006" key="7">
    <source>
        <dbReference type="Google" id="ProtNLM"/>
    </source>
</evidence>
<dbReference type="PANTHER" id="PTHR43162:SF1">
    <property type="entry name" value="PRESTALK A DIFFERENTIATION PROTEIN A"/>
    <property type="match status" value="1"/>
</dbReference>
<dbReference type="RefSeq" id="XP_038788701.1">
    <property type="nucleotide sequence ID" value="XM_038928994.1"/>
</dbReference>
<dbReference type="AlphaFoldDB" id="A0A8H7B6N4"/>
<dbReference type="SUPFAM" id="SSF51735">
    <property type="entry name" value="NAD(P)-binding Rossmann-fold domains"/>
    <property type="match status" value="1"/>
</dbReference>
<accession>A0A8H7B6N4</accession>
<dbReference type="InterPro" id="IPR051604">
    <property type="entry name" value="Ergot_Alk_Oxidoreductase"/>
</dbReference>
<proteinExistence type="predicted"/>
<name>A0A8H7B6N4_9PLEO</name>
<feature type="domain" description="NAD(P)-binding" evidence="4">
    <location>
        <begin position="9"/>
        <end position="152"/>
    </location>
</feature>
<dbReference type="InterPro" id="IPR016040">
    <property type="entry name" value="NAD(P)-bd_dom"/>
</dbReference>
<evidence type="ECO:0000313" key="6">
    <source>
        <dbReference type="Proteomes" id="UP000596902"/>
    </source>
</evidence>
<reference evidence="5" key="1">
    <citation type="submission" date="2020-01" db="EMBL/GenBank/DDBJ databases">
        <authorList>
            <person name="Feng Z.H.Z."/>
        </authorList>
    </citation>
    <scope>NUCLEOTIDE SEQUENCE</scope>
    <source>
        <strain evidence="5">CBS107.38</strain>
    </source>
</reference>
<reference evidence="5" key="2">
    <citation type="submission" date="2020-08" db="EMBL/GenBank/DDBJ databases">
        <title>Draft Genome Sequence of Cumin Blight Pathogen Alternaria burnsii.</title>
        <authorList>
            <person name="Feng Z."/>
        </authorList>
    </citation>
    <scope>NUCLEOTIDE SEQUENCE</scope>
    <source>
        <strain evidence="5">CBS107.38</strain>
    </source>
</reference>
<dbReference type="PANTHER" id="PTHR43162">
    <property type="match status" value="1"/>
</dbReference>
<dbReference type="Gene3D" id="3.40.50.720">
    <property type="entry name" value="NAD(P)-binding Rossmann-like Domain"/>
    <property type="match status" value="1"/>
</dbReference>
<dbReference type="InterPro" id="IPR009449">
    <property type="entry name" value="Sec2_N"/>
</dbReference>
<feature type="region of interest" description="Disordered" evidence="2">
    <location>
        <begin position="570"/>
        <end position="591"/>
    </location>
</feature>
<dbReference type="InterPro" id="IPR036291">
    <property type="entry name" value="NAD(P)-bd_dom_sf"/>
</dbReference>
<dbReference type="Pfam" id="PF06428">
    <property type="entry name" value="Sec2p"/>
    <property type="match status" value="1"/>
</dbReference>
<feature type="compositionally biased region" description="Polar residues" evidence="2">
    <location>
        <begin position="439"/>
        <end position="456"/>
    </location>
</feature>
<dbReference type="Pfam" id="PF13460">
    <property type="entry name" value="NAD_binding_10"/>
    <property type="match status" value="1"/>
</dbReference>
<evidence type="ECO:0000259" key="4">
    <source>
        <dbReference type="Pfam" id="PF13460"/>
    </source>
</evidence>
<dbReference type="Proteomes" id="UP000596902">
    <property type="component" value="Unassembled WGS sequence"/>
</dbReference>
<evidence type="ECO:0000256" key="2">
    <source>
        <dbReference type="SAM" id="MobiDB-lite"/>
    </source>
</evidence>
<dbReference type="EMBL" id="JAAABM010000004">
    <property type="protein sequence ID" value="KAF7678566.1"/>
    <property type="molecule type" value="Genomic_DNA"/>
</dbReference>
<feature type="region of interest" description="Disordered" evidence="2">
    <location>
        <begin position="403"/>
        <end position="478"/>
    </location>
</feature>
<dbReference type="Gene3D" id="6.10.140.910">
    <property type="match status" value="1"/>
</dbReference>
<sequence>MTSPVLVFGPTGGVGGAAAIEAHRRGATVYLAMRDTKKGLKGIEGDGNNYVRVQADLAKPETIKHAVETSGAKTAFVYVVHEIQDGMRRSFEALKESGITYVVLLSSFKVKDPLNSETNKKDKIAAFHAAAEGALRETGITYTAVRPAWFNTNIFWNLGDIKKGEVELLYPDVVYDYLAPSDIGTVCGALLTVPRFEKEAGQSIYLCGPKIMNQREGFGVVSKALGKEIKIKEIDEERYFEKFGYIPRPILDTLVQGMRESNAGSDAYSEIYEKGAENVRRYTEREPTQFEEWSRCSSCSNHRYLSTEKSKHYYRNVQTHRTGAMAATVQASPPAPPLPTKHVPNDAHTPTCPSCGSSIDMMELQDARQRIDELEAQMERLKEKATAAVDRCADYEDQIRSLQATPHNAPSLPRTQTSQSDIVNPTSRPSVDADPPRPTTSSSTKASRFSFITSRFPSPANATSMPPPPPPKEASTAPPVDYTLLNELERERALRAKAEARVQTVDSEIEELSVQLFSQANEMVAEERRARAKLEERVETLERRDREKMGRLDRLEKAVSRVERVKALLGDKEDMKRQTIDSGLLSPPARR</sequence>
<feature type="compositionally biased region" description="Polar residues" evidence="2">
    <location>
        <begin position="403"/>
        <end position="429"/>
    </location>
</feature>
<feature type="compositionally biased region" description="Basic and acidic residues" evidence="2">
    <location>
        <begin position="570"/>
        <end position="579"/>
    </location>
</feature>
<evidence type="ECO:0000256" key="1">
    <source>
        <dbReference type="SAM" id="Coils"/>
    </source>
</evidence>
<evidence type="ECO:0000313" key="5">
    <source>
        <dbReference type="EMBL" id="KAF7678566.1"/>
    </source>
</evidence>
<gene>
    <name evidence="5" type="ORF">GT037_003947</name>
</gene>
<organism evidence="5 6">
    <name type="scientific">Alternaria burnsii</name>
    <dbReference type="NCBI Taxonomy" id="1187904"/>
    <lineage>
        <taxon>Eukaryota</taxon>
        <taxon>Fungi</taxon>
        <taxon>Dikarya</taxon>
        <taxon>Ascomycota</taxon>
        <taxon>Pezizomycotina</taxon>
        <taxon>Dothideomycetes</taxon>
        <taxon>Pleosporomycetidae</taxon>
        <taxon>Pleosporales</taxon>
        <taxon>Pleosporineae</taxon>
        <taxon>Pleosporaceae</taxon>
        <taxon>Alternaria</taxon>
        <taxon>Alternaria sect. Alternaria</taxon>
    </lineage>
</organism>
<protein>
    <recommendedName>
        <fullName evidence="7">NAD(P)-binding domain-containing protein</fullName>
    </recommendedName>
</protein>
<feature type="domain" description="GDP/GTP exchange factor Sec2 N-terminal" evidence="3">
    <location>
        <begin position="484"/>
        <end position="557"/>
    </location>
</feature>
<evidence type="ECO:0000259" key="3">
    <source>
        <dbReference type="Pfam" id="PF06428"/>
    </source>
</evidence>
<keyword evidence="1" id="KW-0175">Coiled coil</keyword>
<comment type="caution">
    <text evidence="5">The sequence shown here is derived from an EMBL/GenBank/DDBJ whole genome shotgun (WGS) entry which is preliminary data.</text>
</comment>